<dbReference type="RefSeq" id="WP_055652512.1">
    <property type="nucleotide sequence ID" value="NZ_CABIXC010000001.1"/>
</dbReference>
<dbReference type="SMART" id="SM00642">
    <property type="entry name" value="Aamy"/>
    <property type="match status" value="1"/>
</dbReference>
<name>A0A173WGF1_9FIRM</name>
<dbReference type="FunFam" id="3.90.400.10:FF:000002">
    <property type="entry name" value="Sucrose isomerase"/>
    <property type="match status" value="1"/>
</dbReference>
<dbReference type="InterPro" id="IPR017853">
    <property type="entry name" value="GH"/>
</dbReference>
<dbReference type="Gene3D" id="3.20.20.80">
    <property type="entry name" value="Glycosidases"/>
    <property type="match status" value="1"/>
</dbReference>
<dbReference type="SUPFAM" id="SSF51445">
    <property type="entry name" value="(Trans)glycosidases"/>
    <property type="match status" value="1"/>
</dbReference>
<dbReference type="EC" id="3.2.1.10" evidence="5"/>
<evidence type="ECO:0000313" key="6">
    <source>
        <dbReference type="Proteomes" id="UP000095651"/>
    </source>
</evidence>
<keyword evidence="3 5" id="KW-0326">Glycosidase</keyword>
<evidence type="ECO:0000256" key="1">
    <source>
        <dbReference type="ARBA" id="ARBA00008061"/>
    </source>
</evidence>
<feature type="domain" description="Glycosyl hydrolase family 13 catalytic" evidence="4">
    <location>
        <begin position="12"/>
        <end position="403"/>
    </location>
</feature>
<dbReference type="InterPro" id="IPR045857">
    <property type="entry name" value="O16G_dom_2"/>
</dbReference>
<dbReference type="EMBL" id="CYZE01000001">
    <property type="protein sequence ID" value="CUN38464.1"/>
    <property type="molecule type" value="Genomic_DNA"/>
</dbReference>
<gene>
    <name evidence="5" type="primary">malL_1</name>
    <name evidence="5" type="ORF">ERS852407_00019</name>
</gene>
<evidence type="ECO:0000259" key="4">
    <source>
        <dbReference type="SMART" id="SM00642"/>
    </source>
</evidence>
<dbReference type="Proteomes" id="UP000095651">
    <property type="component" value="Unassembled WGS sequence"/>
</dbReference>
<dbReference type="Pfam" id="PF00128">
    <property type="entry name" value="Alpha-amylase"/>
    <property type="match status" value="1"/>
</dbReference>
<dbReference type="GO" id="GO:0009313">
    <property type="term" value="P:oligosaccharide catabolic process"/>
    <property type="evidence" value="ECO:0007669"/>
    <property type="project" value="TreeGrafter"/>
</dbReference>
<comment type="similarity">
    <text evidence="1">Belongs to the glycosyl hydrolase 13 family.</text>
</comment>
<dbReference type="Gene3D" id="3.90.400.10">
    <property type="entry name" value="Oligo-1,6-glucosidase, Domain 2"/>
    <property type="match status" value="1"/>
</dbReference>
<dbReference type="EC" id="3.2.1.93" evidence="5"/>
<protein>
    <submittedName>
        <fullName evidence="5">Trehalose-6-phosphate hydrolase</fullName>
        <ecNumber evidence="5">3.2.1.10</ecNumber>
        <ecNumber evidence="5">3.2.1.93</ecNumber>
    </submittedName>
</protein>
<dbReference type="GO" id="GO:0004556">
    <property type="term" value="F:alpha-amylase activity"/>
    <property type="evidence" value="ECO:0007669"/>
    <property type="project" value="TreeGrafter"/>
</dbReference>
<proteinExistence type="inferred from homology"/>
<organism evidence="5 6">
    <name type="scientific">Hungatella hathewayi</name>
    <dbReference type="NCBI Taxonomy" id="154046"/>
    <lineage>
        <taxon>Bacteria</taxon>
        <taxon>Bacillati</taxon>
        <taxon>Bacillota</taxon>
        <taxon>Clostridia</taxon>
        <taxon>Lachnospirales</taxon>
        <taxon>Lachnospiraceae</taxon>
        <taxon>Hungatella</taxon>
    </lineage>
</organism>
<evidence type="ECO:0000256" key="2">
    <source>
        <dbReference type="ARBA" id="ARBA00022801"/>
    </source>
</evidence>
<dbReference type="InterPro" id="IPR006047">
    <property type="entry name" value="GH13_cat_dom"/>
</dbReference>
<accession>A0A173WGF1</accession>
<dbReference type="AlphaFoldDB" id="A0A173WGF1"/>
<reference evidence="5 6" key="1">
    <citation type="submission" date="2015-09" db="EMBL/GenBank/DDBJ databases">
        <authorList>
            <consortium name="Pathogen Informatics"/>
        </authorList>
    </citation>
    <scope>NUCLEOTIDE SEQUENCE [LARGE SCALE GENOMIC DNA]</scope>
    <source>
        <strain evidence="5 6">2789STDY5608850</strain>
    </source>
</reference>
<dbReference type="PANTHER" id="PTHR10357:SF179">
    <property type="entry name" value="NEUTRAL AND BASIC AMINO ACID TRANSPORT PROTEIN RBAT"/>
    <property type="match status" value="1"/>
</dbReference>
<dbReference type="GO" id="GO:0008788">
    <property type="term" value="F:alpha,alpha-phosphotrehalase activity"/>
    <property type="evidence" value="ECO:0007669"/>
    <property type="project" value="UniProtKB-EC"/>
</dbReference>
<evidence type="ECO:0000256" key="3">
    <source>
        <dbReference type="ARBA" id="ARBA00023295"/>
    </source>
</evidence>
<evidence type="ECO:0000313" key="5">
    <source>
        <dbReference type="EMBL" id="CUN38464.1"/>
    </source>
</evidence>
<sequence length="525" mass="59544">MNQWWKNTVFYEIYIRSFCDTGQNGKSGIRGITSKLPYLKELGVGGIWLTPFYPSPKVDNGYDVSDYCGVDPDYGTMEDFEEMVKAAHKHGIRVIIDMVLNHTSTRHPWFIKSAASKDSSERDWYIWKDPVNGGEPNNWESFFGGSAWEYVEYGDSGQYYYHSFAKEQADLNWQNPSVEEAIYQVLDFWLLKGVDGFRFDVINNLSVSGSLADNPVTGNGEQLHENDINQPGVQAVIKRMAGRIREKKPDAFLVGEISSDDLTRIHSYTGGGSLDTTFNFNLGSREIFQIDEIYEELKRMQELYGDSEYPTLFFGSHDMRRFPDRFGFTEGKTKCLLALMLSCRGIPFLYFGDEIGMKSRILNSVDDAKDVQGILAYEAALKEGKSREEAVRILNERSRDASRNPMDWDEAEKQREDPSSIWNFVRSFIELRKRNAALTEGTMELRRLENGLIEIERALGMDRVRIMINFSNCGVTVPGEGGWRILYASDSVPDSGSRGKNGKDCVKSGMVQMLVPGGSCVILEI</sequence>
<keyword evidence="2 5" id="KW-0378">Hydrolase</keyword>
<dbReference type="PANTHER" id="PTHR10357">
    <property type="entry name" value="ALPHA-AMYLASE FAMILY MEMBER"/>
    <property type="match status" value="1"/>
</dbReference>
<dbReference type="GO" id="GO:0004574">
    <property type="term" value="F:oligo-1,6-glucosidase activity"/>
    <property type="evidence" value="ECO:0007669"/>
    <property type="project" value="UniProtKB-EC"/>
</dbReference>